<dbReference type="EMBL" id="JBAWSV010000001">
    <property type="protein sequence ID" value="MEI4828578.1"/>
    <property type="molecule type" value="Genomic_DNA"/>
</dbReference>
<evidence type="ECO:0000313" key="1">
    <source>
        <dbReference type="EMBL" id="MEI4828578.1"/>
    </source>
</evidence>
<dbReference type="Proteomes" id="UP001367922">
    <property type="component" value="Unassembled WGS sequence"/>
</dbReference>
<gene>
    <name evidence="1" type="ORF">WAX78_03800</name>
</gene>
<sequence length="279" mass="32626">MNTIMLQQLLETIQKNGYLLPQNIDLNQLSLHMLEHIGTLDGNLRDQLIYSTFSHLISRDYFHEAQLEKLLILTLEENYLFYGITSDNTNSVFTRSFTTLLIALILCADNRTNFLTEETIITVKEKLVDYMNQEIDLRGYIQPYGWAHSIAHASDAFDALIHNQKLSSQYYDELTHCLLNKIFVYSIVYHFDEDERIITPLLSMISLGFSPKQLFDTIRVKLNLLPLYKSRLPINEYCNLCSNVKTFLRSLYFRTVNNLQFTYITAQAEVMLKELPTFY</sequence>
<proteinExistence type="predicted"/>
<dbReference type="Pfam" id="PF10978">
    <property type="entry name" value="DUF2785"/>
    <property type="match status" value="1"/>
</dbReference>
<keyword evidence="2" id="KW-1185">Reference proteome</keyword>
<dbReference type="InterPro" id="IPR021247">
    <property type="entry name" value="DUF2785"/>
</dbReference>
<accession>A0ABU8FRK8</accession>
<dbReference type="RefSeq" id="WP_336480952.1">
    <property type="nucleotide sequence ID" value="NZ_JBAWSV010000001.1"/>
</dbReference>
<organism evidence="1 2">
    <name type="scientific">Bacillus yunxiaonensis</name>
    <dbReference type="NCBI Taxonomy" id="3127665"/>
    <lineage>
        <taxon>Bacteria</taxon>
        <taxon>Bacillati</taxon>
        <taxon>Bacillota</taxon>
        <taxon>Bacilli</taxon>
        <taxon>Bacillales</taxon>
        <taxon>Bacillaceae</taxon>
        <taxon>Bacillus</taxon>
    </lineage>
</organism>
<comment type="caution">
    <text evidence="1">The sequence shown here is derived from an EMBL/GenBank/DDBJ whole genome shotgun (WGS) entry which is preliminary data.</text>
</comment>
<name>A0ABU8FRK8_9BACI</name>
<reference evidence="1 2" key="1">
    <citation type="submission" date="2024-01" db="EMBL/GenBank/DDBJ databases">
        <title>Seven novel Bacillus-like species.</title>
        <authorList>
            <person name="Liu G."/>
        </authorList>
    </citation>
    <scope>NUCLEOTIDE SEQUENCE [LARGE SCALE GENOMIC DNA]</scope>
    <source>
        <strain evidence="1 2">FJAT-53711</strain>
    </source>
</reference>
<evidence type="ECO:0000313" key="2">
    <source>
        <dbReference type="Proteomes" id="UP001367922"/>
    </source>
</evidence>
<protein>
    <submittedName>
        <fullName evidence="1">DUF2785 domain-containing protein</fullName>
    </submittedName>
</protein>